<gene>
    <name evidence="6" type="ORF">AYI68_g6466</name>
</gene>
<protein>
    <submittedName>
        <fullName evidence="6">Putative 2-oxoglutarate dehydrogenase E1 component DHKTD1, mitochondrial</fullName>
    </submittedName>
</protein>
<dbReference type="Gene3D" id="3.40.50.12470">
    <property type="match status" value="1"/>
</dbReference>
<dbReference type="Gene3D" id="3.40.50.11610">
    <property type="entry name" value="Multifunctional 2-oxoglutarate metabolism enzyme, C-terminal domain"/>
    <property type="match status" value="1"/>
</dbReference>
<dbReference type="NCBIfam" id="NF006914">
    <property type="entry name" value="PRK09404.1"/>
    <property type="match status" value="1"/>
</dbReference>
<dbReference type="GO" id="GO:0006091">
    <property type="term" value="P:generation of precursor metabolites and energy"/>
    <property type="evidence" value="ECO:0007669"/>
    <property type="project" value="UniProtKB-ARBA"/>
</dbReference>
<dbReference type="SMART" id="SM00861">
    <property type="entry name" value="Transket_pyr"/>
    <property type="match status" value="1"/>
</dbReference>
<dbReference type="SUPFAM" id="SSF52518">
    <property type="entry name" value="Thiamin diphosphate-binding fold (THDP-binding)"/>
    <property type="match status" value="2"/>
</dbReference>
<dbReference type="Pfam" id="PF16870">
    <property type="entry name" value="OxoGdeHyase_C"/>
    <property type="match status" value="1"/>
</dbReference>
<dbReference type="InterPro" id="IPR031717">
    <property type="entry name" value="ODO-1/KGD_C"/>
</dbReference>
<dbReference type="STRING" id="133383.A0A1R0GRD8"/>
<dbReference type="Gene3D" id="1.10.287.1150">
    <property type="entry name" value="TPP helical domain"/>
    <property type="match status" value="1"/>
</dbReference>
<reference evidence="6 7" key="1">
    <citation type="journal article" date="2016" name="Mol. Biol. Evol.">
        <title>Genome-Wide Survey of Gut Fungi (Harpellales) Reveals the First Horizontally Transferred Ubiquitin Gene from a Mosquito Host.</title>
        <authorList>
            <person name="Wang Y."/>
            <person name="White M.M."/>
            <person name="Kvist S."/>
            <person name="Moncalvo J.M."/>
        </authorList>
    </citation>
    <scope>NUCLEOTIDE SEQUENCE [LARGE SCALE GENOMIC DNA]</scope>
    <source>
        <strain evidence="6 7">ALG-7-W6</strain>
    </source>
</reference>
<dbReference type="PANTHER" id="PTHR23152">
    <property type="entry name" value="2-OXOGLUTARATE DEHYDROGENASE"/>
    <property type="match status" value="1"/>
</dbReference>
<comment type="cofactor">
    <cofactor evidence="1">
        <name>thiamine diphosphate</name>
        <dbReference type="ChEBI" id="CHEBI:58937"/>
    </cofactor>
</comment>
<sequence length="974" mass="109991">MSSSVLCKNRLFTPNSIRFKSIHRGFLKLGSHGVYQSFARRSNPGIEPKLNLKTIRSYHGEHIFGHRAARISKQPYCNDEELLNRQKNARLVRLVEAFKEFGHRAANLDPLEMQEKDDLVDIEPERYGFNDPNEVFDLLGILHINESDTSMKPLDSATFKVILAHLRNTYSNKIGLEFMHIPNTNVRKWFSSYLETENLDSVASLEQKSRFFELLSKSEVFDHFMQKKYGQVKRYGLEGSESMMVALDKLFELGNKSGASDIILCMPHRGRLNLLISLLQLPPSLLFRKLSGKSEFPSSVEYSGDVISHLSTEPFLDYNNGNKTKISLIPNPSHLEAANPVALGKTRAKQMALLKKNKDPKCVIGDKVMSVQLHGDASFTGQGVVMESLGLSNLSHYSTGGTIHIIVNNQIGYTTPSDHSRSTIYTSDIGKMINAPVIHVNGDYPEDVAKAVKVAFSYRQEFRQDVIIDLVTFRRWGHNELDEPSFTQPLMYEIIRQRRSVPNIYEEFLVKTCVKTPEEIESLRKSWFDYLETQRLLASNYEPILDAFKGKWSKFGIPTGSEEEPITGVPRTELIEVGIQSVTTSDKIKVHPRLEKFHVQQRIKNLNSDKPLDWATAEALAFGSILNEGHDIRISGQDVGRGTFSQRHAMLVCQDTEEVEVPLNSLPREGAGKLEVANSSLSEFAVLGFEVGSSWESPDALTIWEAQFGDFNTTAQVIIDTYIVSGETKWARQSGLVMLLPHGYDGAGPEHSSSRIERFLQLCDDPLFINSPNTTFNPNISIVNPTTPAQYFHLLRRQMMRNYRRPLIVAGPKTLLRLAAAKSKLQDMEAGTQFKPILDDPTSSEIPELVRRVIFLSGKLYYDLEAEKAKNENGSRVALIRMEELCPFPKSGVLEILNKYRNANEYVWCQEETMNAGAFSHIYPRMIQMLEPFGNTIKYIGRKQLSAPVTGISSIYKSEQQGIIESAFSNLNTN</sequence>
<evidence type="ECO:0000313" key="7">
    <source>
        <dbReference type="Proteomes" id="UP000187455"/>
    </source>
</evidence>
<dbReference type="PIRSF" id="PIRSF000157">
    <property type="entry name" value="Oxoglu_dh_E1"/>
    <property type="match status" value="1"/>
</dbReference>
<evidence type="ECO:0000256" key="2">
    <source>
        <dbReference type="ARBA" id="ARBA00006936"/>
    </source>
</evidence>
<evidence type="ECO:0000256" key="3">
    <source>
        <dbReference type="ARBA" id="ARBA00023002"/>
    </source>
</evidence>
<evidence type="ECO:0000256" key="1">
    <source>
        <dbReference type="ARBA" id="ARBA00001964"/>
    </source>
</evidence>
<dbReference type="Proteomes" id="UP000187455">
    <property type="component" value="Unassembled WGS sequence"/>
</dbReference>
<dbReference type="Gene3D" id="3.40.50.970">
    <property type="match status" value="1"/>
</dbReference>
<dbReference type="NCBIfam" id="TIGR00239">
    <property type="entry name" value="2oxo_dh_E1"/>
    <property type="match status" value="1"/>
</dbReference>
<dbReference type="InterPro" id="IPR029061">
    <property type="entry name" value="THDP-binding"/>
</dbReference>
<dbReference type="Pfam" id="PF02779">
    <property type="entry name" value="Transket_pyr"/>
    <property type="match status" value="1"/>
</dbReference>
<comment type="similarity">
    <text evidence="2">Belongs to the alpha-ketoglutarate dehydrogenase family.</text>
</comment>
<organism evidence="6 7">
    <name type="scientific">Smittium mucronatum</name>
    <dbReference type="NCBI Taxonomy" id="133383"/>
    <lineage>
        <taxon>Eukaryota</taxon>
        <taxon>Fungi</taxon>
        <taxon>Fungi incertae sedis</taxon>
        <taxon>Zoopagomycota</taxon>
        <taxon>Kickxellomycotina</taxon>
        <taxon>Harpellomycetes</taxon>
        <taxon>Harpellales</taxon>
        <taxon>Legeriomycetaceae</taxon>
        <taxon>Smittium</taxon>
    </lineage>
</organism>
<keyword evidence="4" id="KW-0786">Thiamine pyrophosphate</keyword>
<keyword evidence="7" id="KW-1185">Reference proteome</keyword>
<dbReference type="CDD" id="cd02016">
    <property type="entry name" value="TPP_E1_OGDC_like"/>
    <property type="match status" value="1"/>
</dbReference>
<dbReference type="AlphaFoldDB" id="A0A1R0GRD8"/>
<evidence type="ECO:0000313" key="6">
    <source>
        <dbReference type="EMBL" id="OLY79463.1"/>
    </source>
</evidence>
<dbReference type="GO" id="GO:0016624">
    <property type="term" value="F:oxidoreductase activity, acting on the aldehyde or oxo group of donors, disulfide as acceptor"/>
    <property type="evidence" value="ECO:0007669"/>
    <property type="project" value="InterPro"/>
</dbReference>
<accession>A0A1R0GRD8</accession>
<dbReference type="InterPro" id="IPR001017">
    <property type="entry name" value="DH_E1"/>
</dbReference>
<feature type="domain" description="Transketolase-like pyrimidine-binding" evidence="5">
    <location>
        <begin position="612"/>
        <end position="818"/>
    </location>
</feature>
<dbReference type="PANTHER" id="PTHR23152:SF4">
    <property type="entry name" value="2-OXOADIPATE DEHYDROGENASE COMPLEX COMPONENT E1"/>
    <property type="match status" value="1"/>
</dbReference>
<comment type="caution">
    <text evidence="6">The sequence shown here is derived from an EMBL/GenBank/DDBJ whole genome shotgun (WGS) entry which is preliminary data.</text>
</comment>
<dbReference type="InterPro" id="IPR011603">
    <property type="entry name" value="2oxoglutarate_DH_E1"/>
</dbReference>
<dbReference type="InterPro" id="IPR005475">
    <property type="entry name" value="Transketolase-like_Pyr-bd"/>
</dbReference>
<dbReference type="OrthoDB" id="413077at2759"/>
<name>A0A1R0GRD8_9FUNG</name>
<dbReference type="EMBL" id="LSSL01004425">
    <property type="protein sequence ID" value="OLY79463.1"/>
    <property type="molecule type" value="Genomic_DNA"/>
</dbReference>
<dbReference type="GO" id="GO:0030976">
    <property type="term" value="F:thiamine pyrophosphate binding"/>
    <property type="evidence" value="ECO:0007669"/>
    <property type="project" value="InterPro"/>
</dbReference>
<evidence type="ECO:0000256" key="4">
    <source>
        <dbReference type="ARBA" id="ARBA00023052"/>
    </source>
</evidence>
<dbReference type="InterPro" id="IPR042179">
    <property type="entry name" value="KGD_C_sf"/>
</dbReference>
<dbReference type="Pfam" id="PF00676">
    <property type="entry name" value="E1_dh"/>
    <property type="match status" value="1"/>
</dbReference>
<keyword evidence="3" id="KW-0560">Oxidoreductase</keyword>
<dbReference type="NCBIfam" id="NF008907">
    <property type="entry name" value="PRK12270.1"/>
    <property type="match status" value="1"/>
</dbReference>
<proteinExistence type="inferred from homology"/>
<evidence type="ECO:0000259" key="5">
    <source>
        <dbReference type="SMART" id="SM00861"/>
    </source>
</evidence>